<name>A0A8S1P151_PARPR</name>
<protein>
    <submittedName>
        <fullName evidence="2">Uncharacterized protein</fullName>
    </submittedName>
</protein>
<dbReference type="EMBL" id="CAJJDM010000097">
    <property type="protein sequence ID" value="CAD8094084.1"/>
    <property type="molecule type" value="Genomic_DNA"/>
</dbReference>
<sequence length="135" mass="16704">MDVNAILQERKRLRIQKEKIKECQLQRKFRQKQKYYNQELTEKLGKDMLAEKKQQFYQDLFTSKINECEENQQIKQFEIQKHNNNQENKQAKKNKRERKLIKRVFTQKNEKGQPILKNYLNLMIKKIEKEKFNKN</sequence>
<keyword evidence="3" id="KW-1185">Reference proteome</keyword>
<proteinExistence type="predicted"/>
<reference evidence="2" key="1">
    <citation type="submission" date="2021-01" db="EMBL/GenBank/DDBJ databases">
        <authorList>
            <consortium name="Genoscope - CEA"/>
            <person name="William W."/>
        </authorList>
    </citation>
    <scope>NUCLEOTIDE SEQUENCE</scope>
</reference>
<comment type="caution">
    <text evidence="2">The sequence shown here is derived from an EMBL/GenBank/DDBJ whole genome shotgun (WGS) entry which is preliminary data.</text>
</comment>
<evidence type="ECO:0000313" key="2">
    <source>
        <dbReference type="EMBL" id="CAD8094084.1"/>
    </source>
</evidence>
<organism evidence="2 3">
    <name type="scientific">Paramecium primaurelia</name>
    <dbReference type="NCBI Taxonomy" id="5886"/>
    <lineage>
        <taxon>Eukaryota</taxon>
        <taxon>Sar</taxon>
        <taxon>Alveolata</taxon>
        <taxon>Ciliophora</taxon>
        <taxon>Intramacronucleata</taxon>
        <taxon>Oligohymenophorea</taxon>
        <taxon>Peniculida</taxon>
        <taxon>Parameciidae</taxon>
        <taxon>Paramecium</taxon>
    </lineage>
</organism>
<gene>
    <name evidence="2" type="ORF">PPRIM_AZ9-3.1.T0940220</name>
</gene>
<evidence type="ECO:0000313" key="3">
    <source>
        <dbReference type="Proteomes" id="UP000688137"/>
    </source>
</evidence>
<feature type="region of interest" description="Disordered" evidence="1">
    <location>
        <begin position="79"/>
        <end position="99"/>
    </location>
</feature>
<dbReference type="OMA" id="MKNYINY"/>
<evidence type="ECO:0000256" key="1">
    <source>
        <dbReference type="SAM" id="MobiDB-lite"/>
    </source>
</evidence>
<dbReference type="Proteomes" id="UP000688137">
    <property type="component" value="Unassembled WGS sequence"/>
</dbReference>
<accession>A0A8S1P151</accession>
<dbReference type="AlphaFoldDB" id="A0A8S1P151"/>